<gene>
    <name evidence="1" type="ORF">ACFPPD_24490</name>
</gene>
<sequence length="155" mass="18116">MNASLEHNAQWIKKQCSAFGIAIEIIVLEYEELIQPAVIDQADMILANAIVNDDVEMSFLRVMLDDRSLVRRHLFDSIRIRVSELITDMQREPSSARRKEIVHHAERLLFDECGLLFLYHLKQTSYYHPMLFGVRLNPYGWVDFRDLALKPDQNA</sequence>
<name>A0ABW0M171_9BACL</name>
<dbReference type="EMBL" id="JBHSMH010000111">
    <property type="protein sequence ID" value="MFC5471840.1"/>
    <property type="molecule type" value="Genomic_DNA"/>
</dbReference>
<proteinExistence type="predicted"/>
<protein>
    <recommendedName>
        <fullName evidence="3">Solute-binding protein family 5 domain-containing protein</fullName>
    </recommendedName>
</protein>
<organism evidence="1 2">
    <name type="scientific">Cohnella suwonensis</name>
    <dbReference type="NCBI Taxonomy" id="696072"/>
    <lineage>
        <taxon>Bacteria</taxon>
        <taxon>Bacillati</taxon>
        <taxon>Bacillota</taxon>
        <taxon>Bacilli</taxon>
        <taxon>Bacillales</taxon>
        <taxon>Paenibacillaceae</taxon>
        <taxon>Cohnella</taxon>
    </lineage>
</organism>
<evidence type="ECO:0000313" key="1">
    <source>
        <dbReference type="EMBL" id="MFC5471840.1"/>
    </source>
</evidence>
<dbReference type="Gene3D" id="3.40.190.10">
    <property type="entry name" value="Periplasmic binding protein-like II"/>
    <property type="match status" value="1"/>
</dbReference>
<dbReference type="RefSeq" id="WP_209744293.1">
    <property type="nucleotide sequence ID" value="NZ_JBHSMH010000111.1"/>
</dbReference>
<evidence type="ECO:0000313" key="2">
    <source>
        <dbReference type="Proteomes" id="UP001596105"/>
    </source>
</evidence>
<comment type="caution">
    <text evidence="1">The sequence shown here is derived from an EMBL/GenBank/DDBJ whole genome shotgun (WGS) entry which is preliminary data.</text>
</comment>
<dbReference type="SUPFAM" id="SSF53850">
    <property type="entry name" value="Periplasmic binding protein-like II"/>
    <property type="match status" value="1"/>
</dbReference>
<accession>A0ABW0M171</accession>
<keyword evidence="2" id="KW-1185">Reference proteome</keyword>
<dbReference type="Proteomes" id="UP001596105">
    <property type="component" value="Unassembled WGS sequence"/>
</dbReference>
<dbReference type="Gene3D" id="3.10.105.10">
    <property type="entry name" value="Dipeptide-binding Protein, Domain 3"/>
    <property type="match status" value="1"/>
</dbReference>
<reference evidence="2" key="1">
    <citation type="journal article" date="2019" name="Int. J. Syst. Evol. Microbiol.">
        <title>The Global Catalogue of Microorganisms (GCM) 10K type strain sequencing project: providing services to taxonomists for standard genome sequencing and annotation.</title>
        <authorList>
            <consortium name="The Broad Institute Genomics Platform"/>
            <consortium name="The Broad Institute Genome Sequencing Center for Infectious Disease"/>
            <person name="Wu L."/>
            <person name="Ma J."/>
        </authorList>
    </citation>
    <scope>NUCLEOTIDE SEQUENCE [LARGE SCALE GENOMIC DNA]</scope>
    <source>
        <strain evidence="2">CCUG 57113</strain>
    </source>
</reference>
<evidence type="ECO:0008006" key="3">
    <source>
        <dbReference type="Google" id="ProtNLM"/>
    </source>
</evidence>